<name>A0AAE4R2Z1_9ACTN</name>
<protein>
    <submittedName>
        <fullName evidence="2">Alpha/beta hydrolase</fullName>
    </submittedName>
</protein>
<accession>A0AAE4R2Z1</accession>
<comment type="caution">
    <text evidence="2">The sequence shown here is derived from an EMBL/GenBank/DDBJ whole genome shotgun (WGS) entry which is preliminary data.</text>
</comment>
<keyword evidence="2" id="KW-0378">Hydrolase</keyword>
<dbReference type="InterPro" id="IPR000073">
    <property type="entry name" value="AB_hydrolase_1"/>
</dbReference>
<dbReference type="GO" id="GO:0016787">
    <property type="term" value="F:hydrolase activity"/>
    <property type="evidence" value="ECO:0007669"/>
    <property type="project" value="UniProtKB-KW"/>
</dbReference>
<dbReference type="PANTHER" id="PTHR43433:SF5">
    <property type="entry name" value="AB HYDROLASE-1 DOMAIN-CONTAINING PROTEIN"/>
    <property type="match status" value="1"/>
</dbReference>
<evidence type="ECO:0000313" key="3">
    <source>
        <dbReference type="Proteomes" id="UP001185873"/>
    </source>
</evidence>
<dbReference type="RefSeq" id="WP_317471006.1">
    <property type="nucleotide sequence ID" value="NZ_JAWLKJ010000004.1"/>
</dbReference>
<dbReference type="Gene3D" id="3.40.50.1820">
    <property type="entry name" value="alpha/beta hydrolase"/>
    <property type="match status" value="1"/>
</dbReference>
<feature type="domain" description="AB hydrolase-1" evidence="1">
    <location>
        <begin position="54"/>
        <end position="274"/>
    </location>
</feature>
<dbReference type="Proteomes" id="UP001185873">
    <property type="component" value="Unassembled WGS sequence"/>
</dbReference>
<reference evidence="2" key="1">
    <citation type="submission" date="2023-10" db="EMBL/GenBank/DDBJ databases">
        <title>Development of a sustainable strategy for remediation of hydrocarbon-contaminated territories based on the waste exchange concept.</title>
        <authorList>
            <person name="Krivoruchko A."/>
        </authorList>
    </citation>
    <scope>NUCLEOTIDE SEQUENCE</scope>
    <source>
        <strain evidence="2">IEGM 1175</strain>
    </source>
</reference>
<dbReference type="SUPFAM" id="SSF53474">
    <property type="entry name" value="alpha/beta-Hydrolases"/>
    <property type="match status" value="1"/>
</dbReference>
<sequence length="294" mass="32184">MPRRPIVSLPRTAARLPRMIPDLAHLPPGRIVTLADGVTTKVHDTGEEHLAPAILLHGMAATGMLNWYQTFERLRGEYRLITFDQRWHGKGFHGDFRFETLAEDVLRVADHLDLSAPVVGGYSMGGIVAQLAARRDPSRLGGLVLAATGTGAQRNALEKVALGGFTRSQPLLNTVPEEVGEVVEEQVDDEAIRPHAWALRELSSVSLATHRTVIAQVAGFNSTPWLHELTLPVAVVKTTRDLAFPQWIQDEMADLLPHSAVFPIHAGHAVCATHPGTFARRMRTAIGWVVSNAR</sequence>
<organism evidence="2 3">
    <name type="scientific">Dietzia maris</name>
    <dbReference type="NCBI Taxonomy" id="37915"/>
    <lineage>
        <taxon>Bacteria</taxon>
        <taxon>Bacillati</taxon>
        <taxon>Actinomycetota</taxon>
        <taxon>Actinomycetes</taxon>
        <taxon>Mycobacteriales</taxon>
        <taxon>Dietziaceae</taxon>
        <taxon>Dietzia</taxon>
    </lineage>
</organism>
<dbReference type="InterPro" id="IPR050471">
    <property type="entry name" value="AB_hydrolase"/>
</dbReference>
<proteinExistence type="predicted"/>
<dbReference type="InterPro" id="IPR029058">
    <property type="entry name" value="AB_hydrolase_fold"/>
</dbReference>
<dbReference type="PANTHER" id="PTHR43433">
    <property type="entry name" value="HYDROLASE, ALPHA/BETA FOLD FAMILY PROTEIN"/>
    <property type="match status" value="1"/>
</dbReference>
<gene>
    <name evidence="2" type="ORF">R3P82_15745</name>
</gene>
<dbReference type="EMBL" id="JAWLKJ010000004">
    <property type="protein sequence ID" value="MDV6300562.1"/>
    <property type="molecule type" value="Genomic_DNA"/>
</dbReference>
<dbReference type="AlphaFoldDB" id="A0AAE4R2Z1"/>
<evidence type="ECO:0000313" key="2">
    <source>
        <dbReference type="EMBL" id="MDV6300562.1"/>
    </source>
</evidence>
<dbReference type="Pfam" id="PF00561">
    <property type="entry name" value="Abhydrolase_1"/>
    <property type="match status" value="1"/>
</dbReference>
<evidence type="ECO:0000259" key="1">
    <source>
        <dbReference type="Pfam" id="PF00561"/>
    </source>
</evidence>